<dbReference type="Pfam" id="PF12997">
    <property type="entry name" value="DUF3881"/>
    <property type="match status" value="1"/>
</dbReference>
<keyword evidence="2" id="KW-1185">Reference proteome</keyword>
<name>A0A1I6LM84_9FIRM</name>
<gene>
    <name evidence="1" type="ORF">SAMN05661086_03397</name>
</gene>
<proteinExistence type="predicted"/>
<protein>
    <submittedName>
        <fullName evidence="1">Uncharacterized protein</fullName>
    </submittedName>
</protein>
<dbReference type="AlphaFoldDB" id="A0A1I6LM84"/>
<organism evidence="1 2">
    <name type="scientific">Anaeromicropila populeti</name>
    <dbReference type="NCBI Taxonomy" id="37658"/>
    <lineage>
        <taxon>Bacteria</taxon>
        <taxon>Bacillati</taxon>
        <taxon>Bacillota</taxon>
        <taxon>Clostridia</taxon>
        <taxon>Lachnospirales</taxon>
        <taxon>Lachnospiraceae</taxon>
        <taxon>Anaeromicropila</taxon>
    </lineage>
</organism>
<evidence type="ECO:0000313" key="2">
    <source>
        <dbReference type="Proteomes" id="UP000199659"/>
    </source>
</evidence>
<sequence>MHSYLRAVGFSQVQNRKDLDRILGIIMDRPIEKNMRKLNPTTTLTEMKMDFAEHMGVTIRGEYDEKGFFHLEHYFPYFQGRKISIKEEVTINKRVDTEAYTGMCDDLRLGVSLIFYLQNSMECSRKSNMTNTNSRYLQVALSGLSVEGKILLGLTSDEAKQKKQTAEANLRKQLIAEAKMGNQDAIDSLTIDDIDLYAMISRRSKNEDIYSIVETSFIPYGAESDNYSIIGTILEYNLLINSMTGEEVYDIVVSCNDIIYDVCINKKDLEGEPQVNRRFKGNIWMQGYAYFPSF</sequence>
<reference evidence="1 2" key="1">
    <citation type="submission" date="2016-10" db="EMBL/GenBank/DDBJ databases">
        <authorList>
            <person name="de Groot N.N."/>
        </authorList>
    </citation>
    <scope>NUCLEOTIDE SEQUENCE [LARGE SCALE GENOMIC DNA]</scope>
    <source>
        <strain evidence="1 2">743A</strain>
    </source>
</reference>
<dbReference type="STRING" id="37658.SAMN05661086_03397"/>
<dbReference type="OrthoDB" id="9774037at2"/>
<accession>A0A1I6LM84</accession>
<dbReference type="InterPro" id="IPR024541">
    <property type="entry name" value="DUF3881"/>
</dbReference>
<dbReference type="RefSeq" id="WP_092563667.1">
    <property type="nucleotide sequence ID" value="NZ_FOYZ01000018.1"/>
</dbReference>
<dbReference type="EMBL" id="FOYZ01000018">
    <property type="protein sequence ID" value="SFS04533.1"/>
    <property type="molecule type" value="Genomic_DNA"/>
</dbReference>
<evidence type="ECO:0000313" key="1">
    <source>
        <dbReference type="EMBL" id="SFS04533.1"/>
    </source>
</evidence>
<dbReference type="Proteomes" id="UP000199659">
    <property type="component" value="Unassembled WGS sequence"/>
</dbReference>